<evidence type="ECO:0000313" key="9">
    <source>
        <dbReference type="Proteomes" id="UP000812267"/>
    </source>
</evidence>
<comment type="caution">
    <text evidence="8">The sequence shown here is derived from an EMBL/GenBank/DDBJ whole genome shotgun (WGS) entry which is preliminary data.</text>
</comment>
<keyword evidence="2" id="KW-0808">Transferase</keyword>
<keyword evidence="5" id="KW-0786">Thiamine pyrophosphate</keyword>
<evidence type="ECO:0000313" key="8">
    <source>
        <dbReference type="EMBL" id="MBU4693722.1"/>
    </source>
</evidence>
<dbReference type="EMBL" id="JAHMHK010000003">
    <property type="protein sequence ID" value="MBU4693722.1"/>
    <property type="molecule type" value="Genomic_DNA"/>
</dbReference>
<dbReference type="CDD" id="cd07033">
    <property type="entry name" value="TPP_PYR_DXS_TK_like"/>
    <property type="match status" value="1"/>
</dbReference>
<name>A0ABS6DRT0_9MOLU</name>
<dbReference type="InterPro" id="IPR005474">
    <property type="entry name" value="Transketolase_N"/>
</dbReference>
<evidence type="ECO:0000259" key="7">
    <source>
        <dbReference type="SMART" id="SM00861"/>
    </source>
</evidence>
<gene>
    <name evidence="8" type="ORF">KQ878_02390</name>
</gene>
<dbReference type="Pfam" id="PF22613">
    <property type="entry name" value="Transketolase_C_1"/>
    <property type="match status" value="1"/>
</dbReference>
<dbReference type="InterPro" id="IPR055152">
    <property type="entry name" value="Transketolase-like_C_2"/>
</dbReference>
<accession>A0ABS6DRT0</accession>
<reference evidence="8" key="1">
    <citation type="submission" date="2021-06" db="EMBL/GenBank/DDBJ databases">
        <title>Novel Mycoplasma species detected in California sea lions (Zalophus californianus) from the USA.</title>
        <authorList>
            <person name="Volokhov D.V."/>
            <person name="Furtak V.A."/>
            <person name="Zagorodnyaya T.A."/>
        </authorList>
    </citation>
    <scope>NUCLEOTIDE SEQUENCE [LARGE SCALE GENOMIC DNA]</scope>
    <source>
        <strain evidence="8">CSL 4779</strain>
    </source>
</reference>
<dbReference type="Pfam" id="PF02779">
    <property type="entry name" value="Transket_pyr"/>
    <property type="match status" value="1"/>
</dbReference>
<evidence type="ECO:0000256" key="2">
    <source>
        <dbReference type="ARBA" id="ARBA00022679"/>
    </source>
</evidence>
<dbReference type="RefSeq" id="WP_216505461.1">
    <property type="nucleotide sequence ID" value="NZ_JAHMHJ010000002.1"/>
</dbReference>
<proteinExistence type="predicted"/>
<comment type="catalytic activity">
    <reaction evidence="6">
        <text>D-sedoheptulose 7-phosphate + D-glyceraldehyde 3-phosphate = aldehydo-D-ribose 5-phosphate + D-xylulose 5-phosphate</text>
        <dbReference type="Rhea" id="RHEA:10508"/>
        <dbReference type="ChEBI" id="CHEBI:57483"/>
        <dbReference type="ChEBI" id="CHEBI:57737"/>
        <dbReference type="ChEBI" id="CHEBI:58273"/>
        <dbReference type="ChEBI" id="CHEBI:59776"/>
        <dbReference type="EC" id="2.2.1.1"/>
    </reaction>
</comment>
<evidence type="ECO:0000256" key="1">
    <source>
        <dbReference type="ARBA" id="ARBA00001964"/>
    </source>
</evidence>
<dbReference type="InterPro" id="IPR033247">
    <property type="entry name" value="Transketolase_fam"/>
</dbReference>
<dbReference type="PANTHER" id="PTHR43522:SF2">
    <property type="entry name" value="TRANSKETOLASE 1-RELATED"/>
    <property type="match status" value="1"/>
</dbReference>
<evidence type="ECO:0000256" key="4">
    <source>
        <dbReference type="ARBA" id="ARBA00022842"/>
    </source>
</evidence>
<evidence type="ECO:0000256" key="3">
    <source>
        <dbReference type="ARBA" id="ARBA00022723"/>
    </source>
</evidence>
<dbReference type="SMART" id="SM00861">
    <property type="entry name" value="Transket_pyr"/>
    <property type="match status" value="1"/>
</dbReference>
<evidence type="ECO:0000256" key="5">
    <source>
        <dbReference type="ARBA" id="ARBA00023052"/>
    </source>
</evidence>
<feature type="domain" description="Transketolase-like pyrimidine-binding" evidence="7">
    <location>
        <begin position="344"/>
        <end position="511"/>
    </location>
</feature>
<dbReference type="PANTHER" id="PTHR43522">
    <property type="entry name" value="TRANSKETOLASE"/>
    <property type="match status" value="1"/>
</dbReference>
<dbReference type="Proteomes" id="UP000812267">
    <property type="component" value="Unassembled WGS sequence"/>
</dbReference>
<evidence type="ECO:0000256" key="6">
    <source>
        <dbReference type="ARBA" id="ARBA00049473"/>
    </source>
</evidence>
<sequence>MNKDKLLVSAMQGLALDTINKAKGGHSGMALGAAEITETLFTKHLNITNLNPKWVNRDKFLLSAGHGSVSIYTIMHFMGLLTLEDMKNYRNLNSKTTAHPETDAFEYIDASTGSLGQGIAMGVGMAIARDFLANKFNKPDFNLFDHSVYVLHGDGCLQEGIAHEAIQLAGTLQLNKFVVIHDFNKIQLDSEVKIVNNTDLMKYFEAMNFNVFKIDSNTENIDNIFNKIKKINGPIYIQIHTKIAQHTPNEGTVKGHSGVFDEQTTIEIKNKLKLNFTEPFKYNISNYEYAQSFWNNKNLRYKNWIKMFENYNTKYPKLSIELDKLLKNKIQYDFSKINYTKSNLSTREYTKQILNFIEQNYWSYIGGSADLTSSTNVGFKKDFTHGGHNLRYGIREHAMTAINNGINLTTNLKTFASTFLAFSDYAKGALRMASLMKLPAINIYSHDSYAIGSDGPSHQPIEQLTMLRAIPNMKVLRPCDENEITWAFNYAMNQNDHQISIITSRQNLESFNSDINTLNTTNCVRLINAFQGQSKHFLTLLASGSEVMLANKTAEKLNSDLGINVRVFSVPLLQELTEEREIIRKLDIDKYPVLAIEASNDCMWYKFAQYNDFDVVLANSFGASADAKTVYEMNGFNIQNIISRALKLLKLS</sequence>
<dbReference type="InterPro" id="IPR020826">
    <property type="entry name" value="Transketolase_BS"/>
</dbReference>
<keyword evidence="4" id="KW-0460">Magnesium</keyword>
<dbReference type="InterPro" id="IPR005475">
    <property type="entry name" value="Transketolase-like_Pyr-bd"/>
</dbReference>
<dbReference type="Pfam" id="PF00456">
    <property type="entry name" value="Transketolase_N"/>
    <property type="match status" value="1"/>
</dbReference>
<comment type="cofactor">
    <cofactor evidence="1">
        <name>thiamine diphosphate</name>
        <dbReference type="ChEBI" id="CHEBI:58937"/>
    </cofactor>
</comment>
<dbReference type="CDD" id="cd02012">
    <property type="entry name" value="TPP_TK"/>
    <property type="match status" value="1"/>
</dbReference>
<keyword evidence="3" id="KW-0479">Metal-binding</keyword>
<organism evidence="8 9">
    <name type="scientific">Mycoplasma zalophidermidis</name>
    <dbReference type="NCBI Taxonomy" id="398174"/>
    <lineage>
        <taxon>Bacteria</taxon>
        <taxon>Bacillati</taxon>
        <taxon>Mycoplasmatota</taxon>
        <taxon>Mollicutes</taxon>
        <taxon>Mycoplasmataceae</taxon>
        <taxon>Mycoplasma</taxon>
    </lineage>
</organism>
<dbReference type="PROSITE" id="PS00802">
    <property type="entry name" value="TRANSKETOLASE_2"/>
    <property type="match status" value="1"/>
</dbReference>
<keyword evidence="9" id="KW-1185">Reference proteome</keyword>
<protein>
    <submittedName>
        <fullName evidence="8">Transketolase</fullName>
    </submittedName>
</protein>